<dbReference type="Pfam" id="PF21088">
    <property type="entry name" value="MS_channel_1st"/>
    <property type="match status" value="1"/>
</dbReference>
<evidence type="ECO:0000256" key="3">
    <source>
        <dbReference type="ARBA" id="ARBA00022475"/>
    </source>
</evidence>
<dbReference type="Gene3D" id="2.30.30.60">
    <property type="match status" value="1"/>
</dbReference>
<dbReference type="Gene3D" id="1.10.287.1260">
    <property type="match status" value="1"/>
</dbReference>
<evidence type="ECO:0000256" key="8">
    <source>
        <dbReference type="SAM" id="SignalP"/>
    </source>
</evidence>
<dbReference type="SUPFAM" id="SSF82689">
    <property type="entry name" value="Mechanosensitive channel protein MscS (YggB), C-terminal domain"/>
    <property type="match status" value="1"/>
</dbReference>
<comment type="subcellular location">
    <subcellularLocation>
        <location evidence="1">Cell membrane</location>
        <topology evidence="1">Multi-pass membrane protein</topology>
    </subcellularLocation>
</comment>
<evidence type="ECO:0000259" key="11">
    <source>
        <dbReference type="Pfam" id="PF21088"/>
    </source>
</evidence>
<feature type="transmembrane region" description="Helical" evidence="7">
    <location>
        <begin position="599"/>
        <end position="619"/>
    </location>
</feature>
<dbReference type="EMBL" id="BMWZ01000003">
    <property type="protein sequence ID" value="GGZ79313.1"/>
    <property type="molecule type" value="Genomic_DNA"/>
</dbReference>
<evidence type="ECO:0008006" key="14">
    <source>
        <dbReference type="Google" id="ProtNLM"/>
    </source>
</evidence>
<evidence type="ECO:0000256" key="6">
    <source>
        <dbReference type="ARBA" id="ARBA00023136"/>
    </source>
</evidence>
<comment type="caution">
    <text evidence="12">The sequence shown here is derived from an EMBL/GenBank/DDBJ whole genome shotgun (WGS) entry which is preliminary data.</text>
</comment>
<protein>
    <recommendedName>
        <fullName evidence="14">Mechanosensitive ion channel</fullName>
    </recommendedName>
</protein>
<organism evidence="12 13">
    <name type="scientific">Algibacter mikhailovii</name>
    <dbReference type="NCBI Taxonomy" id="425498"/>
    <lineage>
        <taxon>Bacteria</taxon>
        <taxon>Pseudomonadati</taxon>
        <taxon>Bacteroidota</taxon>
        <taxon>Flavobacteriia</taxon>
        <taxon>Flavobacteriales</taxon>
        <taxon>Flavobacteriaceae</taxon>
        <taxon>Algibacter</taxon>
    </lineage>
</organism>
<dbReference type="InterPro" id="IPR010920">
    <property type="entry name" value="LSM_dom_sf"/>
</dbReference>
<evidence type="ECO:0000259" key="9">
    <source>
        <dbReference type="Pfam" id="PF00924"/>
    </source>
</evidence>
<dbReference type="SUPFAM" id="SSF50182">
    <property type="entry name" value="Sm-like ribonucleoproteins"/>
    <property type="match status" value="1"/>
</dbReference>
<name>A0A918QZR4_9FLAO</name>
<accession>A0A918QZR4</accession>
<feature type="transmembrane region" description="Helical" evidence="7">
    <location>
        <begin position="429"/>
        <end position="448"/>
    </location>
</feature>
<dbReference type="InterPro" id="IPR011014">
    <property type="entry name" value="MscS_channel_TM-2"/>
</dbReference>
<reference evidence="12" key="1">
    <citation type="journal article" date="2014" name="Int. J. Syst. Evol. Microbiol.">
        <title>Complete genome sequence of Corynebacterium casei LMG S-19264T (=DSM 44701T), isolated from a smear-ripened cheese.</title>
        <authorList>
            <consortium name="US DOE Joint Genome Institute (JGI-PGF)"/>
            <person name="Walter F."/>
            <person name="Albersmeier A."/>
            <person name="Kalinowski J."/>
            <person name="Ruckert C."/>
        </authorList>
    </citation>
    <scope>NUCLEOTIDE SEQUENCE</scope>
    <source>
        <strain evidence="12">KCTC 12710</strain>
    </source>
</reference>
<evidence type="ECO:0000256" key="1">
    <source>
        <dbReference type="ARBA" id="ARBA00004651"/>
    </source>
</evidence>
<reference evidence="12" key="2">
    <citation type="submission" date="2020-09" db="EMBL/GenBank/DDBJ databases">
        <authorList>
            <person name="Sun Q."/>
            <person name="Kim S."/>
        </authorList>
    </citation>
    <scope>NUCLEOTIDE SEQUENCE</scope>
    <source>
        <strain evidence="12">KCTC 12710</strain>
    </source>
</reference>
<dbReference type="PANTHER" id="PTHR30347:SF1">
    <property type="entry name" value="MECHANOSENSITIVE CHANNEL MSCK"/>
    <property type="match status" value="1"/>
</dbReference>
<dbReference type="SUPFAM" id="SSF82861">
    <property type="entry name" value="Mechanosensitive channel protein MscS (YggB), transmembrane region"/>
    <property type="match status" value="1"/>
</dbReference>
<keyword evidence="8" id="KW-0732">Signal</keyword>
<dbReference type="RefSeq" id="WP_189360266.1">
    <property type="nucleotide sequence ID" value="NZ_BMWZ01000003.1"/>
</dbReference>
<feature type="transmembrane region" description="Helical" evidence="7">
    <location>
        <begin position="454"/>
        <end position="476"/>
    </location>
</feature>
<dbReference type="GO" id="GO:0008381">
    <property type="term" value="F:mechanosensitive monoatomic ion channel activity"/>
    <property type="evidence" value="ECO:0007669"/>
    <property type="project" value="UniProtKB-ARBA"/>
</dbReference>
<feature type="domain" description="Mechanosensitive ion channel transmembrane helices 2/3" evidence="11">
    <location>
        <begin position="600"/>
        <end position="640"/>
    </location>
</feature>
<dbReference type="InterPro" id="IPR006685">
    <property type="entry name" value="MscS_channel_2nd"/>
</dbReference>
<evidence type="ECO:0000313" key="13">
    <source>
        <dbReference type="Proteomes" id="UP000636004"/>
    </source>
</evidence>
<feature type="transmembrane region" description="Helical" evidence="7">
    <location>
        <begin position="389"/>
        <end position="408"/>
    </location>
</feature>
<keyword evidence="3" id="KW-1003">Cell membrane</keyword>
<dbReference type="Pfam" id="PF00924">
    <property type="entry name" value="MS_channel_2nd"/>
    <property type="match status" value="1"/>
</dbReference>
<proteinExistence type="inferred from homology"/>
<feature type="chain" id="PRO_5037664682" description="Mechanosensitive ion channel" evidence="8">
    <location>
        <begin position="27"/>
        <end position="814"/>
    </location>
</feature>
<evidence type="ECO:0000256" key="4">
    <source>
        <dbReference type="ARBA" id="ARBA00022692"/>
    </source>
</evidence>
<keyword evidence="4 7" id="KW-0812">Transmembrane</keyword>
<dbReference type="Proteomes" id="UP000636004">
    <property type="component" value="Unassembled WGS sequence"/>
</dbReference>
<keyword evidence="13" id="KW-1185">Reference proteome</keyword>
<dbReference type="InterPro" id="IPR049142">
    <property type="entry name" value="MS_channel_1st"/>
</dbReference>
<dbReference type="PANTHER" id="PTHR30347">
    <property type="entry name" value="POTASSIUM CHANNEL RELATED"/>
    <property type="match status" value="1"/>
</dbReference>
<evidence type="ECO:0000313" key="12">
    <source>
        <dbReference type="EMBL" id="GGZ79313.1"/>
    </source>
</evidence>
<keyword evidence="6 7" id="KW-0472">Membrane</keyword>
<gene>
    <name evidence="12" type="ORF">GCM10007028_16080</name>
</gene>
<dbReference type="AlphaFoldDB" id="A0A918QZR4"/>
<evidence type="ECO:0000256" key="7">
    <source>
        <dbReference type="SAM" id="Phobius"/>
    </source>
</evidence>
<feature type="transmembrane region" description="Helical" evidence="7">
    <location>
        <begin position="362"/>
        <end position="383"/>
    </location>
</feature>
<comment type="similarity">
    <text evidence="2">Belongs to the MscS (TC 1.A.23) family.</text>
</comment>
<evidence type="ECO:0000256" key="2">
    <source>
        <dbReference type="ARBA" id="ARBA00008017"/>
    </source>
</evidence>
<dbReference type="InterPro" id="IPR011066">
    <property type="entry name" value="MscS_channel_C_sf"/>
</dbReference>
<feature type="transmembrane region" description="Helical" evidence="7">
    <location>
        <begin position="270"/>
        <end position="288"/>
    </location>
</feature>
<feature type="transmembrane region" description="Helical" evidence="7">
    <location>
        <begin position="506"/>
        <end position="525"/>
    </location>
</feature>
<dbReference type="GO" id="GO:0005886">
    <property type="term" value="C:plasma membrane"/>
    <property type="evidence" value="ECO:0007669"/>
    <property type="project" value="UniProtKB-SubCell"/>
</dbReference>
<evidence type="ECO:0000256" key="5">
    <source>
        <dbReference type="ARBA" id="ARBA00022989"/>
    </source>
</evidence>
<feature type="domain" description="Mechanosensitive ion channel MscS" evidence="9">
    <location>
        <begin position="641"/>
        <end position="707"/>
    </location>
</feature>
<dbReference type="InterPro" id="IPR049278">
    <property type="entry name" value="MS_channel_C"/>
</dbReference>
<dbReference type="Pfam" id="PF21082">
    <property type="entry name" value="MS_channel_3rd"/>
    <property type="match status" value="1"/>
</dbReference>
<keyword evidence="5 7" id="KW-1133">Transmembrane helix</keyword>
<evidence type="ECO:0000259" key="10">
    <source>
        <dbReference type="Pfam" id="PF21082"/>
    </source>
</evidence>
<feature type="domain" description="Mechanosensitive ion channel MscS C-terminal" evidence="10">
    <location>
        <begin position="715"/>
        <end position="797"/>
    </location>
</feature>
<sequence length="814" mass="92871">MNKKIIFSKQTFLIAFLVFVNLLCSAQRSETTFFNDSTKTKKPQPIDILDVVKEIQIANEKIKESEIKSKISKDIKKIDSLIPIQQEDILLNKKQAEIFIKANPNRQKINNILNKWNIYNSYLEAWQITINNSIQRNARSLKETDYNEKVWQLTLESSKKQDVPTEIISNINSVFHDFRKLKNTLSQENKKYLSLESKINDLNSITLDIIDQLENLKTSPIYNVLYRRHEPLWKTTIPETKVEIPRGGDKESGGIKIKNTLDFFKTFEHLIYLYIVIVLIIIGFLRYIKKGIALFEYDQNNAFLKKSLDLISHKPKVIIAFICMIIAKFYFSNAPKIVEDIFTFLVLVLAVPIVYKSLTEKFRNVVFVIIFFYLYNTAKAYIWFESYQYRAYLLLEASLVMLSLYYFTRPYKKTRKLPLKDLSLFFVKLTPLIYLLCLTSIISNILGYTNLADVSLKICTQGSAITLTFYGILRILEGTSLALMHRHYGSKGNVNLLKKVAVEKKVLKFVQTIVFILWLLFFLNILDQFSTFIDFFNNLLTEPYVVGSITFTIGDILSFILILIGSFIATSFIGFIIDGDEGALKFLRLPKGVPNAISLVIRYLILAFGIVFALSSLGIDLGKFNLMAGALGLGIGFGLQNVISNFVSGLILVFERPILPGDTVEVNNLLGTVNKIGIRSSNISTYEGADVVVPNNNLVANDLINWTLSNNIKRVEILIGTTYGSDPNQVLEILLECATNYTQAMNDPAPVALFSDFGDNSLNFRLRFWVHFELGLKSKSDVSIAIYNSFKEHGIEIPFPQQDIYIKSTPDKEE</sequence>
<dbReference type="Gene3D" id="3.30.70.100">
    <property type="match status" value="1"/>
</dbReference>
<feature type="transmembrane region" description="Helical" evidence="7">
    <location>
        <begin position="337"/>
        <end position="355"/>
    </location>
</feature>
<feature type="transmembrane region" description="Helical" evidence="7">
    <location>
        <begin position="315"/>
        <end position="331"/>
    </location>
</feature>
<feature type="transmembrane region" description="Helical" evidence="7">
    <location>
        <begin position="631"/>
        <end position="654"/>
    </location>
</feature>
<feature type="signal peptide" evidence="8">
    <location>
        <begin position="1"/>
        <end position="26"/>
    </location>
</feature>
<dbReference type="InterPro" id="IPR052702">
    <property type="entry name" value="MscS-like_channel"/>
</dbReference>
<feature type="transmembrane region" description="Helical" evidence="7">
    <location>
        <begin position="545"/>
        <end position="578"/>
    </location>
</feature>
<dbReference type="InterPro" id="IPR023408">
    <property type="entry name" value="MscS_beta-dom_sf"/>
</dbReference>